<comment type="caution">
    <text evidence="1">The sequence shown here is derived from an EMBL/GenBank/DDBJ whole genome shotgun (WGS) entry which is preliminary data.</text>
</comment>
<sequence length="123" mass="13727">MEEMAQCMASAVAKDLCHTVMVNKGSTLRSWHSAWHLFHRICVHTMIVTEEQGYYMEELARCMASAVAKDLCACCDGEDQGYYMEELARCMASAVADYLCAYCDGKQGYYMEGLARCMASALS</sequence>
<keyword evidence="2" id="KW-1185">Reference proteome</keyword>
<proteinExistence type="predicted"/>
<evidence type="ECO:0000313" key="2">
    <source>
        <dbReference type="Proteomes" id="UP001066276"/>
    </source>
</evidence>
<organism evidence="1 2">
    <name type="scientific">Pleurodeles waltl</name>
    <name type="common">Iberian ribbed newt</name>
    <dbReference type="NCBI Taxonomy" id="8319"/>
    <lineage>
        <taxon>Eukaryota</taxon>
        <taxon>Metazoa</taxon>
        <taxon>Chordata</taxon>
        <taxon>Craniata</taxon>
        <taxon>Vertebrata</taxon>
        <taxon>Euteleostomi</taxon>
        <taxon>Amphibia</taxon>
        <taxon>Batrachia</taxon>
        <taxon>Caudata</taxon>
        <taxon>Salamandroidea</taxon>
        <taxon>Salamandridae</taxon>
        <taxon>Pleurodelinae</taxon>
        <taxon>Pleurodeles</taxon>
    </lineage>
</organism>
<reference evidence="1" key="1">
    <citation type="journal article" date="2022" name="bioRxiv">
        <title>Sequencing and chromosome-scale assembly of the giantPleurodeles waltlgenome.</title>
        <authorList>
            <person name="Brown T."/>
            <person name="Elewa A."/>
            <person name="Iarovenko S."/>
            <person name="Subramanian E."/>
            <person name="Araus A.J."/>
            <person name="Petzold A."/>
            <person name="Susuki M."/>
            <person name="Suzuki K.-i.T."/>
            <person name="Hayashi T."/>
            <person name="Toyoda A."/>
            <person name="Oliveira C."/>
            <person name="Osipova E."/>
            <person name="Leigh N.D."/>
            <person name="Simon A."/>
            <person name="Yun M.H."/>
        </authorList>
    </citation>
    <scope>NUCLEOTIDE SEQUENCE</scope>
    <source>
        <strain evidence="1">20211129_DDA</strain>
        <tissue evidence="1">Liver</tissue>
    </source>
</reference>
<protein>
    <submittedName>
        <fullName evidence="1">Uncharacterized protein</fullName>
    </submittedName>
</protein>
<evidence type="ECO:0000313" key="1">
    <source>
        <dbReference type="EMBL" id="KAJ1112478.1"/>
    </source>
</evidence>
<gene>
    <name evidence="1" type="ORF">NDU88_000742</name>
</gene>
<dbReference type="Proteomes" id="UP001066276">
    <property type="component" value="Chromosome 8"/>
</dbReference>
<name>A0AAV7N8X1_PLEWA</name>
<dbReference type="AlphaFoldDB" id="A0AAV7N8X1"/>
<dbReference type="EMBL" id="JANPWB010000012">
    <property type="protein sequence ID" value="KAJ1112478.1"/>
    <property type="molecule type" value="Genomic_DNA"/>
</dbReference>
<accession>A0AAV7N8X1</accession>